<dbReference type="EMBL" id="CVRR01000019">
    <property type="protein sequence ID" value="CRL37810.1"/>
    <property type="molecule type" value="Genomic_DNA"/>
</dbReference>
<evidence type="ECO:0000313" key="1">
    <source>
        <dbReference type="EMBL" id="CRL37810.1"/>
    </source>
</evidence>
<dbReference type="Proteomes" id="UP000049979">
    <property type="component" value="Unassembled WGS sequence"/>
</dbReference>
<keyword evidence="2" id="KW-1185">Reference proteome</keyword>
<name>A0A0M6WM55_9FIRM</name>
<sequence length="40" mass="4875">MRLMKNDEEYIRRALQLGANEIRGYKEKAEYMKKLNELEV</sequence>
<accession>A0A0M6WM55</accession>
<proteinExistence type="predicted"/>
<reference evidence="2" key="1">
    <citation type="submission" date="2015-05" db="EMBL/GenBank/DDBJ databases">
        <authorList>
            <consortium name="Pathogen Informatics"/>
        </authorList>
    </citation>
    <scope>NUCLEOTIDE SEQUENCE [LARGE SCALE GENOMIC DNA]</scope>
    <source>
        <strain evidence="2">M72</strain>
    </source>
</reference>
<dbReference type="RefSeq" id="WP_261291802.1">
    <property type="nucleotide sequence ID" value="NZ_CP173697.1"/>
</dbReference>
<dbReference type="AlphaFoldDB" id="A0A0M6WM55"/>
<organism evidence="1 2">
    <name type="scientific">Roseburia faecis</name>
    <dbReference type="NCBI Taxonomy" id="301302"/>
    <lineage>
        <taxon>Bacteria</taxon>
        <taxon>Bacillati</taxon>
        <taxon>Bacillota</taxon>
        <taxon>Clostridia</taxon>
        <taxon>Lachnospirales</taxon>
        <taxon>Lachnospiraceae</taxon>
        <taxon>Roseburia</taxon>
    </lineage>
</organism>
<evidence type="ECO:0000313" key="2">
    <source>
        <dbReference type="Proteomes" id="UP000049979"/>
    </source>
</evidence>
<protein>
    <submittedName>
        <fullName evidence="1">Uncharacterized protein</fullName>
    </submittedName>
</protein>
<gene>
    <name evidence="1" type="ORF">M72_04971</name>
</gene>